<dbReference type="Proteomes" id="UP000072867">
    <property type="component" value="Unassembled WGS sequence"/>
</dbReference>
<keyword evidence="1" id="KW-0472">Membrane</keyword>
<keyword evidence="1" id="KW-0812">Transmembrane</keyword>
<organism evidence="2 3">
    <name type="scientific">Sphingomonas sanguinis</name>
    <dbReference type="NCBI Taxonomy" id="33051"/>
    <lineage>
        <taxon>Bacteria</taxon>
        <taxon>Pseudomonadati</taxon>
        <taxon>Pseudomonadota</taxon>
        <taxon>Alphaproteobacteria</taxon>
        <taxon>Sphingomonadales</taxon>
        <taxon>Sphingomonadaceae</taxon>
        <taxon>Sphingomonas</taxon>
    </lineage>
</organism>
<name>A0A147HTV1_9SPHN</name>
<comment type="caution">
    <text evidence="2">The sequence shown here is derived from an EMBL/GenBank/DDBJ whole genome shotgun (WGS) entry which is preliminary data.</text>
</comment>
<dbReference type="RefSeq" id="WP_058734296.1">
    <property type="nucleotide sequence ID" value="NZ_LDTD01000117.1"/>
</dbReference>
<sequence>MIYWSFNVASAVMWFSIVLYPAFFNQLLKYYGVRDSIRIGVGIAFAIGLAVTLLPTINFIGDIHCRHFHNVPCNEVERELP</sequence>
<accession>A0A147HTV1</accession>
<evidence type="ECO:0000313" key="2">
    <source>
        <dbReference type="EMBL" id="KTT68257.1"/>
    </source>
</evidence>
<keyword evidence="1" id="KW-1133">Transmembrane helix</keyword>
<reference evidence="2 3" key="1">
    <citation type="journal article" date="2016" name="Front. Microbiol.">
        <title>Genomic Resource of Rice Seed Associated Bacteria.</title>
        <authorList>
            <person name="Midha S."/>
            <person name="Bansal K."/>
            <person name="Sharma S."/>
            <person name="Kumar N."/>
            <person name="Patil P.P."/>
            <person name="Chaudhry V."/>
            <person name="Patil P.B."/>
        </authorList>
    </citation>
    <scope>NUCLEOTIDE SEQUENCE [LARGE SCALE GENOMIC DNA]</scope>
    <source>
        <strain evidence="2 3">NS319</strain>
    </source>
</reference>
<protein>
    <submittedName>
        <fullName evidence="2">Uncharacterized protein</fullName>
    </submittedName>
</protein>
<feature type="transmembrane region" description="Helical" evidence="1">
    <location>
        <begin position="36"/>
        <end position="57"/>
    </location>
</feature>
<feature type="transmembrane region" description="Helical" evidence="1">
    <location>
        <begin position="6"/>
        <end position="24"/>
    </location>
</feature>
<dbReference type="EMBL" id="LDTD01000117">
    <property type="protein sequence ID" value="KTT68257.1"/>
    <property type="molecule type" value="Genomic_DNA"/>
</dbReference>
<evidence type="ECO:0000313" key="3">
    <source>
        <dbReference type="Proteomes" id="UP000072867"/>
    </source>
</evidence>
<proteinExistence type="predicted"/>
<evidence type="ECO:0000256" key="1">
    <source>
        <dbReference type="SAM" id="Phobius"/>
    </source>
</evidence>
<dbReference type="PATRIC" id="fig|33051.3.peg.379"/>
<gene>
    <name evidence="2" type="ORF">NS319_14830</name>
</gene>
<dbReference type="AlphaFoldDB" id="A0A147HTV1"/>